<gene>
    <name evidence="1" type="ORF">DW758_01675</name>
</gene>
<proteinExistence type="predicted"/>
<sequence length="76" mass="8558">MKTTFLSEEAQVLITGLRGEDNDTITFKAAICDAMSTIMYMRQVYAKTEKEKGMLLDAIDTLTNYNELITALSKEN</sequence>
<dbReference type="EMBL" id="QSJZ01000001">
    <property type="protein sequence ID" value="RHE25803.1"/>
    <property type="molecule type" value="Genomic_DNA"/>
</dbReference>
<reference evidence="1 2" key="1">
    <citation type="submission" date="2018-08" db="EMBL/GenBank/DDBJ databases">
        <title>A genome reference for cultivated species of the human gut microbiota.</title>
        <authorList>
            <person name="Zou Y."/>
            <person name="Xue W."/>
            <person name="Luo G."/>
        </authorList>
    </citation>
    <scope>NUCLEOTIDE SEQUENCE [LARGE SCALE GENOMIC DNA]</scope>
    <source>
        <strain evidence="1 2">AM29-12AC</strain>
    </source>
</reference>
<accession>A0A414IN30</accession>
<dbReference type="RefSeq" id="WP_118132146.1">
    <property type="nucleotide sequence ID" value="NZ_QSJY01000001.1"/>
</dbReference>
<organism evidence="1 2">
    <name type="scientific">Bacteroides uniformis</name>
    <dbReference type="NCBI Taxonomy" id="820"/>
    <lineage>
        <taxon>Bacteria</taxon>
        <taxon>Pseudomonadati</taxon>
        <taxon>Bacteroidota</taxon>
        <taxon>Bacteroidia</taxon>
        <taxon>Bacteroidales</taxon>
        <taxon>Bacteroidaceae</taxon>
        <taxon>Bacteroides</taxon>
    </lineage>
</organism>
<evidence type="ECO:0000313" key="2">
    <source>
        <dbReference type="Proteomes" id="UP000283601"/>
    </source>
</evidence>
<name>A0A414IN30_BACUN</name>
<comment type="caution">
    <text evidence="1">The sequence shown here is derived from an EMBL/GenBank/DDBJ whole genome shotgun (WGS) entry which is preliminary data.</text>
</comment>
<dbReference type="AlphaFoldDB" id="A0A414IN30"/>
<dbReference type="Proteomes" id="UP000283601">
    <property type="component" value="Unassembled WGS sequence"/>
</dbReference>
<protein>
    <submittedName>
        <fullName evidence="1">Uncharacterized protein</fullName>
    </submittedName>
</protein>
<evidence type="ECO:0000313" key="1">
    <source>
        <dbReference type="EMBL" id="RHE25803.1"/>
    </source>
</evidence>